<gene>
    <name evidence="2" type="ORF">PoB_007641000</name>
</gene>
<organism evidence="2 3">
    <name type="scientific">Plakobranchus ocellatus</name>
    <dbReference type="NCBI Taxonomy" id="259542"/>
    <lineage>
        <taxon>Eukaryota</taxon>
        <taxon>Metazoa</taxon>
        <taxon>Spiralia</taxon>
        <taxon>Lophotrochozoa</taxon>
        <taxon>Mollusca</taxon>
        <taxon>Gastropoda</taxon>
        <taxon>Heterobranchia</taxon>
        <taxon>Euthyneura</taxon>
        <taxon>Panpulmonata</taxon>
        <taxon>Sacoglossa</taxon>
        <taxon>Placobranchoidea</taxon>
        <taxon>Plakobranchidae</taxon>
        <taxon>Plakobranchus</taxon>
    </lineage>
</organism>
<reference evidence="2 3" key="1">
    <citation type="journal article" date="2021" name="Elife">
        <title>Chloroplast acquisition without the gene transfer in kleptoplastic sea slugs, Plakobranchus ocellatus.</title>
        <authorList>
            <person name="Maeda T."/>
            <person name="Takahashi S."/>
            <person name="Yoshida T."/>
            <person name="Shimamura S."/>
            <person name="Takaki Y."/>
            <person name="Nagai Y."/>
            <person name="Toyoda A."/>
            <person name="Suzuki Y."/>
            <person name="Arimoto A."/>
            <person name="Ishii H."/>
            <person name="Satoh N."/>
            <person name="Nishiyama T."/>
            <person name="Hasebe M."/>
            <person name="Maruyama T."/>
            <person name="Minagawa J."/>
            <person name="Obokata J."/>
            <person name="Shigenobu S."/>
        </authorList>
    </citation>
    <scope>NUCLEOTIDE SEQUENCE [LARGE SCALE GENOMIC DNA]</scope>
</reference>
<sequence>MLPSAHSVLLSQPACPKSSASVHPSSAHEGEEEINYEGKLIGVTTKKNYNEICSKPQQNLDKKELDHNLNFKVFCFKRHTQTSGGAVAHLVGRMATK</sequence>
<keyword evidence="3" id="KW-1185">Reference proteome</keyword>
<evidence type="ECO:0000256" key="1">
    <source>
        <dbReference type="SAM" id="MobiDB-lite"/>
    </source>
</evidence>
<accession>A0AAV4E0P2</accession>
<protein>
    <submittedName>
        <fullName evidence="2">Uncharacterized protein</fullName>
    </submittedName>
</protein>
<evidence type="ECO:0000313" key="2">
    <source>
        <dbReference type="EMBL" id="GFO49905.1"/>
    </source>
</evidence>
<proteinExistence type="predicted"/>
<dbReference type="AlphaFoldDB" id="A0AAV4E0P2"/>
<dbReference type="EMBL" id="BLXT01008548">
    <property type="protein sequence ID" value="GFO49905.1"/>
    <property type="molecule type" value="Genomic_DNA"/>
</dbReference>
<name>A0AAV4E0P2_9GAST</name>
<comment type="caution">
    <text evidence="2">The sequence shown here is derived from an EMBL/GenBank/DDBJ whole genome shotgun (WGS) entry which is preliminary data.</text>
</comment>
<evidence type="ECO:0000313" key="3">
    <source>
        <dbReference type="Proteomes" id="UP000735302"/>
    </source>
</evidence>
<dbReference type="Proteomes" id="UP000735302">
    <property type="component" value="Unassembled WGS sequence"/>
</dbReference>
<feature type="region of interest" description="Disordered" evidence="1">
    <location>
        <begin position="1"/>
        <end position="34"/>
    </location>
</feature>